<dbReference type="GO" id="GO:0008270">
    <property type="term" value="F:zinc ion binding"/>
    <property type="evidence" value="ECO:0007669"/>
    <property type="project" value="UniProtKB-KW"/>
</dbReference>
<dbReference type="Proteomes" id="UP000016930">
    <property type="component" value="Unassembled WGS sequence"/>
</dbReference>
<dbReference type="SUPFAM" id="SSF144232">
    <property type="entry name" value="HIT/MYND zinc finger-like"/>
    <property type="match status" value="1"/>
</dbReference>
<dbReference type="PROSITE" id="PS50865">
    <property type="entry name" value="ZF_MYND_2"/>
    <property type="match status" value="1"/>
</dbReference>
<proteinExistence type="predicted"/>
<keyword evidence="2 4" id="KW-0863">Zinc-finger</keyword>
<keyword evidence="1" id="KW-0479">Metal-binding</keyword>
<keyword evidence="3" id="KW-0862">Zinc</keyword>
<evidence type="ECO:0000256" key="3">
    <source>
        <dbReference type="ARBA" id="ARBA00022833"/>
    </source>
</evidence>
<dbReference type="PROSITE" id="PS01360">
    <property type="entry name" value="ZF_MYND_1"/>
    <property type="match status" value="1"/>
</dbReference>
<keyword evidence="7" id="KW-1185">Reference proteome</keyword>
<dbReference type="AlphaFoldDB" id="M2QJP3"/>
<gene>
    <name evidence="6" type="ORF">CERSUDRAFT_118710</name>
</gene>
<reference evidence="6 7" key="1">
    <citation type="journal article" date="2012" name="Proc. Natl. Acad. Sci. U.S.A.">
        <title>Comparative genomics of Ceriporiopsis subvermispora and Phanerochaete chrysosporium provide insight into selective ligninolysis.</title>
        <authorList>
            <person name="Fernandez-Fueyo E."/>
            <person name="Ruiz-Duenas F.J."/>
            <person name="Ferreira P."/>
            <person name="Floudas D."/>
            <person name="Hibbett D.S."/>
            <person name="Canessa P."/>
            <person name="Larrondo L.F."/>
            <person name="James T.Y."/>
            <person name="Seelenfreund D."/>
            <person name="Lobos S."/>
            <person name="Polanco R."/>
            <person name="Tello M."/>
            <person name="Honda Y."/>
            <person name="Watanabe T."/>
            <person name="Watanabe T."/>
            <person name="Ryu J.S."/>
            <person name="Kubicek C.P."/>
            <person name="Schmoll M."/>
            <person name="Gaskell J."/>
            <person name="Hammel K.E."/>
            <person name="St John F.J."/>
            <person name="Vanden Wymelenberg A."/>
            <person name="Sabat G."/>
            <person name="Splinter BonDurant S."/>
            <person name="Syed K."/>
            <person name="Yadav J.S."/>
            <person name="Doddapaneni H."/>
            <person name="Subramanian V."/>
            <person name="Lavin J.L."/>
            <person name="Oguiza J.A."/>
            <person name="Perez G."/>
            <person name="Pisabarro A.G."/>
            <person name="Ramirez L."/>
            <person name="Santoyo F."/>
            <person name="Master E."/>
            <person name="Coutinho P.M."/>
            <person name="Henrissat B."/>
            <person name="Lombard V."/>
            <person name="Magnuson J.K."/>
            <person name="Kuees U."/>
            <person name="Hori C."/>
            <person name="Igarashi K."/>
            <person name="Samejima M."/>
            <person name="Held B.W."/>
            <person name="Barry K.W."/>
            <person name="LaButti K.M."/>
            <person name="Lapidus A."/>
            <person name="Lindquist E.A."/>
            <person name="Lucas S.M."/>
            <person name="Riley R."/>
            <person name="Salamov A.A."/>
            <person name="Hoffmeister D."/>
            <person name="Schwenk D."/>
            <person name="Hadar Y."/>
            <person name="Yarden O."/>
            <person name="de Vries R.P."/>
            <person name="Wiebenga A."/>
            <person name="Stenlid J."/>
            <person name="Eastwood D."/>
            <person name="Grigoriev I.V."/>
            <person name="Berka R.M."/>
            <person name="Blanchette R.A."/>
            <person name="Kersten P."/>
            <person name="Martinez A.T."/>
            <person name="Vicuna R."/>
            <person name="Cullen D."/>
        </authorList>
    </citation>
    <scope>NUCLEOTIDE SEQUENCE [LARGE SCALE GENOMIC DNA]</scope>
    <source>
        <strain evidence="6 7">B</strain>
    </source>
</reference>
<evidence type="ECO:0000256" key="2">
    <source>
        <dbReference type="ARBA" id="ARBA00022771"/>
    </source>
</evidence>
<evidence type="ECO:0000256" key="1">
    <source>
        <dbReference type="ARBA" id="ARBA00022723"/>
    </source>
</evidence>
<sequence length="446" mass="51488">MALKLIVLAFHDSTEQALRMTSWYIPHETKPGEINNLLQFNAHWKLSIHLTSPRVNRPFDAMPHFYIMLDTVARNAETGQPIWSQFPALYEAYADARVSCGLFDEDTRIVLEHVLQACDALTKPPMMPVHARLMSRIHLANVLQRLGQDPVAQREHTEWAAQMLRKNPRLVLIDKLHQVFARDDPPHPVLTALGGQKWLARISRTPTAGMDERLLRRCETCRVREPQKTLFRCAACGMVWYCSKQCQKEGWQTHKEICKGFLQQKADIDKIRQTDPSLAQFVEDFFGWRDAACSNRLYAYSCALGLHRDPSRGRTHLIMGELEYTPQVSKDVRFKFRVTKCGVFRIEDVLVDIESLATLKNGAGRRYVDKYMQEADAMDRTKTRTPILVFMGVPGRRPLLKPYSWALDSLREFPHTQDWRDLVNNKGAPPECLRLRSRAQDAEFVF</sequence>
<dbReference type="InterPro" id="IPR002893">
    <property type="entry name" value="Znf_MYND"/>
</dbReference>
<dbReference type="Gene3D" id="6.10.140.2220">
    <property type="match status" value="1"/>
</dbReference>
<dbReference type="STRING" id="914234.M2QJP3"/>
<dbReference type="Pfam" id="PF01753">
    <property type="entry name" value="zf-MYND"/>
    <property type="match status" value="1"/>
</dbReference>
<organism evidence="6 7">
    <name type="scientific">Ceriporiopsis subvermispora (strain B)</name>
    <name type="common">White-rot fungus</name>
    <name type="synonym">Gelatoporia subvermispora</name>
    <dbReference type="NCBI Taxonomy" id="914234"/>
    <lineage>
        <taxon>Eukaryota</taxon>
        <taxon>Fungi</taxon>
        <taxon>Dikarya</taxon>
        <taxon>Basidiomycota</taxon>
        <taxon>Agaricomycotina</taxon>
        <taxon>Agaricomycetes</taxon>
        <taxon>Polyporales</taxon>
        <taxon>Gelatoporiaceae</taxon>
        <taxon>Gelatoporia</taxon>
    </lineage>
</organism>
<dbReference type="HOGENOM" id="CLU_039337_0_0_1"/>
<dbReference type="EMBL" id="KB445811">
    <property type="protein sequence ID" value="EMD32330.1"/>
    <property type="molecule type" value="Genomic_DNA"/>
</dbReference>
<evidence type="ECO:0000256" key="4">
    <source>
        <dbReference type="PROSITE-ProRule" id="PRU00134"/>
    </source>
</evidence>
<feature type="domain" description="MYND-type" evidence="5">
    <location>
        <begin position="218"/>
        <end position="258"/>
    </location>
</feature>
<name>M2QJP3_CERS8</name>
<evidence type="ECO:0000259" key="5">
    <source>
        <dbReference type="PROSITE" id="PS50865"/>
    </source>
</evidence>
<protein>
    <recommendedName>
        <fullName evidence="5">MYND-type domain-containing protein</fullName>
    </recommendedName>
</protein>
<accession>M2QJP3</accession>
<evidence type="ECO:0000313" key="7">
    <source>
        <dbReference type="Proteomes" id="UP000016930"/>
    </source>
</evidence>
<evidence type="ECO:0000313" key="6">
    <source>
        <dbReference type="EMBL" id="EMD32330.1"/>
    </source>
</evidence>
<dbReference type="OrthoDB" id="2931494at2759"/>